<feature type="transmembrane region" description="Helical" evidence="1">
    <location>
        <begin position="258"/>
        <end position="279"/>
    </location>
</feature>
<feature type="transmembrane region" description="Helical" evidence="1">
    <location>
        <begin position="121"/>
        <end position="139"/>
    </location>
</feature>
<keyword evidence="1" id="KW-0472">Membrane</keyword>
<dbReference type="GO" id="GO:0016746">
    <property type="term" value="F:acyltransferase activity"/>
    <property type="evidence" value="ECO:0007669"/>
    <property type="project" value="UniProtKB-KW"/>
</dbReference>
<protein>
    <submittedName>
        <fullName evidence="3">Acyltransferase family protein</fullName>
        <ecNumber evidence="3">2.3.-.-</ecNumber>
    </submittedName>
</protein>
<accession>A0ABW0N8V4</accession>
<sequence length="387" mass="43597">MNPIAAAAVHEQRNEEIEVLRAVAVIFVLFHHYQGLVLGYPQFYGYVEGMWSGVDLFFCISGYVIARSLLPALQGKRGRPFWREVAKFWIKRWYRIIPAAWLWIVALMIVIGLKGIKGNSIFWYDTFAAMFQYANLHFYRCTVDARLHCGSFQPYWSLSLEEQFYLVIPFAAFLFRNRLWWFVAALALAQLGLARHHWTGLSGFLRTDAIALGVLLAVASRRQGYRALEPKLLAGWAGPVVSVLLLVGFGVIAHKRPFPPYMGAVAILSAVLVWIASYAKGYLMPAGWLRTVAVTIGARSFSIYLAQIVCFLIARKLVERILPADTPDGPLKLGLTLTTGLVVLALLVEASYRLVEVPWRRRGRLLVERMSPDLVNNGRLDATSPQP</sequence>
<dbReference type="PANTHER" id="PTHR23028:SF53">
    <property type="entry name" value="ACYL_TRANSF_3 DOMAIN-CONTAINING PROTEIN"/>
    <property type="match status" value="1"/>
</dbReference>
<dbReference type="EC" id="2.3.-.-" evidence="3"/>
<feature type="transmembrane region" description="Helical" evidence="1">
    <location>
        <begin position="232"/>
        <end position="252"/>
    </location>
</feature>
<evidence type="ECO:0000313" key="4">
    <source>
        <dbReference type="Proteomes" id="UP001596037"/>
    </source>
</evidence>
<feature type="transmembrane region" description="Helical" evidence="1">
    <location>
        <begin position="334"/>
        <end position="355"/>
    </location>
</feature>
<feature type="transmembrane region" description="Helical" evidence="1">
    <location>
        <begin position="50"/>
        <end position="73"/>
    </location>
</feature>
<comment type="caution">
    <text evidence="3">The sequence shown here is derived from an EMBL/GenBank/DDBJ whole genome shotgun (WGS) entry which is preliminary data.</text>
</comment>
<gene>
    <name evidence="3" type="ORF">ACFPOE_06120</name>
</gene>
<feature type="transmembrane region" description="Helical" evidence="1">
    <location>
        <begin position="291"/>
        <end position="314"/>
    </location>
</feature>
<keyword evidence="3" id="KW-0012">Acyltransferase</keyword>
<dbReference type="PANTHER" id="PTHR23028">
    <property type="entry name" value="ACETYLTRANSFERASE"/>
    <property type="match status" value="1"/>
</dbReference>
<feature type="domain" description="Acyltransferase 3" evidence="2">
    <location>
        <begin position="15"/>
        <end position="347"/>
    </location>
</feature>
<keyword evidence="4" id="KW-1185">Reference proteome</keyword>
<feature type="transmembrane region" description="Helical" evidence="1">
    <location>
        <begin position="93"/>
        <end position="115"/>
    </location>
</feature>
<evidence type="ECO:0000313" key="3">
    <source>
        <dbReference type="EMBL" id="MFC5497101.1"/>
    </source>
</evidence>
<keyword evidence="1" id="KW-1133">Transmembrane helix</keyword>
<evidence type="ECO:0000259" key="2">
    <source>
        <dbReference type="Pfam" id="PF01757"/>
    </source>
</evidence>
<keyword evidence="1" id="KW-0812">Transmembrane</keyword>
<feature type="transmembrane region" description="Helical" evidence="1">
    <location>
        <begin position="204"/>
        <end position="220"/>
    </location>
</feature>
<name>A0ABW0N8V4_9BURK</name>
<proteinExistence type="predicted"/>
<reference evidence="4" key="1">
    <citation type="journal article" date="2019" name="Int. J. Syst. Evol. Microbiol.">
        <title>The Global Catalogue of Microorganisms (GCM) 10K type strain sequencing project: providing services to taxonomists for standard genome sequencing and annotation.</title>
        <authorList>
            <consortium name="The Broad Institute Genomics Platform"/>
            <consortium name="The Broad Institute Genome Sequencing Center for Infectious Disease"/>
            <person name="Wu L."/>
            <person name="Ma J."/>
        </authorList>
    </citation>
    <scope>NUCLEOTIDE SEQUENCE [LARGE SCALE GENOMIC DNA]</scope>
    <source>
        <strain evidence="4">CCUG 57401</strain>
    </source>
</reference>
<feature type="transmembrane region" description="Helical" evidence="1">
    <location>
        <begin position="19"/>
        <end position="38"/>
    </location>
</feature>
<dbReference type="RefSeq" id="WP_376849130.1">
    <property type="nucleotide sequence ID" value="NZ_JBHSMF010000005.1"/>
</dbReference>
<dbReference type="EMBL" id="JBHSMF010000005">
    <property type="protein sequence ID" value="MFC5497101.1"/>
    <property type="molecule type" value="Genomic_DNA"/>
</dbReference>
<organism evidence="3 4">
    <name type="scientific">Caenimonas terrae</name>
    <dbReference type="NCBI Taxonomy" id="696074"/>
    <lineage>
        <taxon>Bacteria</taxon>
        <taxon>Pseudomonadati</taxon>
        <taxon>Pseudomonadota</taxon>
        <taxon>Betaproteobacteria</taxon>
        <taxon>Burkholderiales</taxon>
        <taxon>Comamonadaceae</taxon>
        <taxon>Caenimonas</taxon>
    </lineage>
</organism>
<dbReference type="Pfam" id="PF01757">
    <property type="entry name" value="Acyl_transf_3"/>
    <property type="match status" value="1"/>
</dbReference>
<dbReference type="InterPro" id="IPR050879">
    <property type="entry name" value="Acyltransferase_3"/>
</dbReference>
<keyword evidence="3" id="KW-0808">Transferase</keyword>
<dbReference type="Proteomes" id="UP001596037">
    <property type="component" value="Unassembled WGS sequence"/>
</dbReference>
<evidence type="ECO:0000256" key="1">
    <source>
        <dbReference type="SAM" id="Phobius"/>
    </source>
</evidence>
<dbReference type="InterPro" id="IPR002656">
    <property type="entry name" value="Acyl_transf_3_dom"/>
</dbReference>